<evidence type="ECO:0000256" key="13">
    <source>
        <dbReference type="ARBA" id="ARBA00059589"/>
    </source>
</evidence>
<dbReference type="Gene3D" id="3.40.50.720">
    <property type="entry name" value="NAD(P)-binding Rossmann-like Domain"/>
    <property type="match status" value="1"/>
</dbReference>
<comment type="catalytic activity">
    <reaction evidence="12">
        <text>L-homoserine + NADP(+) = L-aspartate 4-semialdehyde + NADPH + H(+)</text>
        <dbReference type="Rhea" id="RHEA:15761"/>
        <dbReference type="ChEBI" id="CHEBI:15378"/>
        <dbReference type="ChEBI" id="CHEBI:57476"/>
        <dbReference type="ChEBI" id="CHEBI:57783"/>
        <dbReference type="ChEBI" id="CHEBI:58349"/>
        <dbReference type="ChEBI" id="CHEBI:537519"/>
        <dbReference type="EC" id="1.1.1.3"/>
    </reaction>
    <physiologicalReaction direction="right-to-left" evidence="12">
        <dbReference type="Rhea" id="RHEA:15763"/>
    </physiologicalReaction>
</comment>
<dbReference type="GO" id="GO:0004412">
    <property type="term" value="F:homoserine dehydrogenase activity"/>
    <property type="evidence" value="ECO:0007669"/>
    <property type="project" value="UniProtKB-EC"/>
</dbReference>
<evidence type="ECO:0000256" key="3">
    <source>
        <dbReference type="ARBA" id="ARBA00005062"/>
    </source>
</evidence>
<comment type="pathway">
    <text evidence="2 14">Amino-acid biosynthesis; L-threonine biosynthesis; L-threonine from L-aspartate: step 3/5.</text>
</comment>
<dbReference type="PANTHER" id="PTHR43070">
    <property type="match status" value="1"/>
</dbReference>
<dbReference type="GO" id="GO:0009090">
    <property type="term" value="P:homoserine biosynthetic process"/>
    <property type="evidence" value="ECO:0007669"/>
    <property type="project" value="TreeGrafter"/>
</dbReference>
<comment type="cofactor">
    <cofactor evidence="1">
        <name>a metal cation</name>
        <dbReference type="ChEBI" id="CHEBI:25213"/>
    </cofactor>
</comment>
<dbReference type="Pfam" id="PF03447">
    <property type="entry name" value="NAD_binding_3"/>
    <property type="match status" value="1"/>
</dbReference>
<keyword evidence="20" id="KW-1185">Reference proteome</keyword>
<dbReference type="InterPro" id="IPR001342">
    <property type="entry name" value="HDH_cat"/>
</dbReference>
<dbReference type="SUPFAM" id="SSF55347">
    <property type="entry name" value="Glyceraldehyde-3-phosphate dehydrogenase-like, C-terminal domain"/>
    <property type="match status" value="1"/>
</dbReference>
<evidence type="ECO:0000256" key="8">
    <source>
        <dbReference type="ARBA" id="ARBA00022697"/>
    </source>
</evidence>
<evidence type="ECO:0000256" key="16">
    <source>
        <dbReference type="SAM" id="MobiDB-lite"/>
    </source>
</evidence>
<sequence length="447" mass="47673">MKSTRPKLTPGETGVNDDTTWPRRAQAPWTSVFRKVRNADMPVCRMRSLGEQIGVVLVHLSQSTKVNQASNNGLLQASFHRHHRKLGLTNRGVTGAGGVGKCFLSQLEALATRRPSPKLNLIYISTSKKALYDAKYTSTPFAGAIEELSRASQAPPPLPQLADYLAAAPAKVVLVDNTSSQDVADAYPVFLGKGISIVTPNKKAFSGSYKLWQDIFNAASTSGAKVYHESSVGAGLPVISTLKDLVDTGDRITKIEGVFSGTMSFLFNSFAPTSGASGKWSAEVAKAKELGYTEPDPRDDLNGLDVARKLTILARLAGLPVESPTSFPVQSLIPKELESCSSGDEFLQKLPEFDSQMEETKAAAEKQGKVVRFVGSIDVASKQVKVGLEQFDASHPIAALKGSDNIISFYTERYGSNPLIVQGAGAGGDVTAMGVTADLIKVVGQIA</sequence>
<proteinExistence type="inferred from homology"/>
<feature type="region of interest" description="Disordered" evidence="16">
    <location>
        <begin position="1"/>
        <end position="21"/>
    </location>
</feature>
<keyword evidence="7 14" id="KW-0028">Amino-acid biosynthesis</keyword>
<dbReference type="Gene3D" id="3.30.360.10">
    <property type="entry name" value="Dihydrodipicolinate Reductase, domain 2"/>
    <property type="match status" value="1"/>
</dbReference>
<dbReference type="PROSITE" id="PS01042">
    <property type="entry name" value="HOMOSER_DHGENASE"/>
    <property type="match status" value="1"/>
</dbReference>
<dbReference type="InterPro" id="IPR036291">
    <property type="entry name" value="NAD(P)-bd_dom_sf"/>
</dbReference>
<dbReference type="SUPFAM" id="SSF51735">
    <property type="entry name" value="NAD(P)-binding Rossmann-fold domains"/>
    <property type="match status" value="1"/>
</dbReference>
<dbReference type="FunFam" id="3.30.360.10:FF:000006">
    <property type="entry name" value="Bifunctional aspartokinase/homoserine dehydrogenase"/>
    <property type="match status" value="1"/>
</dbReference>
<feature type="domain" description="Aspartate/homoserine dehydrogenase NAD-binding" evidence="18">
    <location>
        <begin position="95"/>
        <end position="229"/>
    </location>
</feature>
<evidence type="ECO:0000256" key="15">
    <source>
        <dbReference type="RuleBase" id="RU004171"/>
    </source>
</evidence>
<evidence type="ECO:0000313" key="19">
    <source>
        <dbReference type="EMBL" id="UQC90973.1"/>
    </source>
</evidence>
<keyword evidence="11 14" id="KW-0486">Methionine biosynthesis</keyword>
<dbReference type="RefSeq" id="XP_049152574.1">
    <property type="nucleotide sequence ID" value="XM_049295427.1"/>
</dbReference>
<keyword evidence="9 14" id="KW-0521">NADP</keyword>
<evidence type="ECO:0000256" key="12">
    <source>
        <dbReference type="ARBA" id="ARBA00048841"/>
    </source>
</evidence>
<dbReference type="GeneID" id="73350437"/>
<evidence type="ECO:0000256" key="5">
    <source>
        <dbReference type="ARBA" id="ARBA00013213"/>
    </source>
</evidence>
<name>A0A9Q8T829_9PEZI</name>
<gene>
    <name evidence="19" type="ORF">CLUP02_16506</name>
</gene>
<dbReference type="InterPro" id="IPR011147">
    <property type="entry name" value="Bifunc_Aspkin/hSer_DH"/>
</dbReference>
<dbReference type="PANTHER" id="PTHR43070:SF5">
    <property type="entry name" value="HOMOSERINE DEHYDROGENASE"/>
    <property type="match status" value="1"/>
</dbReference>
<organism evidence="19 20">
    <name type="scientific">Colletotrichum lupini</name>
    <dbReference type="NCBI Taxonomy" id="145971"/>
    <lineage>
        <taxon>Eukaryota</taxon>
        <taxon>Fungi</taxon>
        <taxon>Dikarya</taxon>
        <taxon>Ascomycota</taxon>
        <taxon>Pezizomycotina</taxon>
        <taxon>Sordariomycetes</taxon>
        <taxon>Hypocreomycetidae</taxon>
        <taxon>Glomerellales</taxon>
        <taxon>Glomerellaceae</taxon>
        <taxon>Colletotrichum</taxon>
        <taxon>Colletotrichum acutatum species complex</taxon>
    </lineage>
</organism>
<reference evidence="19" key="1">
    <citation type="journal article" date="2021" name="Mol. Plant Microbe Interact.">
        <title>Complete Genome Sequence of the Plant-Pathogenic Fungus Colletotrichum lupini.</title>
        <authorList>
            <person name="Baroncelli R."/>
            <person name="Pensec F."/>
            <person name="Da Lio D."/>
            <person name="Boufleur T."/>
            <person name="Vicente I."/>
            <person name="Sarrocco S."/>
            <person name="Picot A."/>
            <person name="Baraldi E."/>
            <person name="Sukno S."/>
            <person name="Thon M."/>
            <person name="Le Floch G."/>
        </authorList>
    </citation>
    <scope>NUCLEOTIDE SEQUENCE</scope>
    <source>
        <strain evidence="19">IMI 504893</strain>
    </source>
</reference>
<evidence type="ECO:0000256" key="4">
    <source>
        <dbReference type="ARBA" id="ARBA00006753"/>
    </source>
</evidence>
<evidence type="ECO:0000313" key="20">
    <source>
        <dbReference type="Proteomes" id="UP000830671"/>
    </source>
</evidence>
<dbReference type="Proteomes" id="UP000830671">
    <property type="component" value="Chromosome 9"/>
</dbReference>
<dbReference type="GO" id="GO:0009086">
    <property type="term" value="P:methionine biosynthetic process"/>
    <property type="evidence" value="ECO:0007669"/>
    <property type="project" value="UniProtKB-KW"/>
</dbReference>
<dbReference type="EC" id="1.1.1.3" evidence="5 14"/>
<evidence type="ECO:0000256" key="6">
    <source>
        <dbReference type="ARBA" id="ARBA00013376"/>
    </source>
</evidence>
<feature type="domain" description="Homoserine dehydrogenase catalytic" evidence="17">
    <location>
        <begin position="237"/>
        <end position="440"/>
    </location>
</feature>
<dbReference type="InterPro" id="IPR005106">
    <property type="entry name" value="Asp/hSer_DH_NAD-bd"/>
</dbReference>
<dbReference type="KEGG" id="clup:CLUP02_16506"/>
<protein>
    <recommendedName>
        <fullName evidence="6 14">Homoserine dehydrogenase</fullName>
        <ecNumber evidence="5 14">1.1.1.3</ecNumber>
    </recommendedName>
</protein>
<evidence type="ECO:0000259" key="18">
    <source>
        <dbReference type="Pfam" id="PF03447"/>
    </source>
</evidence>
<evidence type="ECO:0000256" key="14">
    <source>
        <dbReference type="RuleBase" id="RU000579"/>
    </source>
</evidence>
<dbReference type="Pfam" id="PF00742">
    <property type="entry name" value="Homoserine_dh"/>
    <property type="match status" value="1"/>
</dbReference>
<evidence type="ECO:0000256" key="9">
    <source>
        <dbReference type="ARBA" id="ARBA00022857"/>
    </source>
</evidence>
<keyword evidence="10 14" id="KW-0560">Oxidoreductase</keyword>
<dbReference type="GO" id="GO:0009088">
    <property type="term" value="P:threonine biosynthetic process"/>
    <property type="evidence" value="ECO:0007669"/>
    <property type="project" value="UniProtKB-KW"/>
</dbReference>
<comment type="pathway">
    <text evidence="3 14">Amino-acid biosynthesis; L-methionine biosynthesis via de novo pathway; L-homoserine from L-aspartate: step 3/3.</text>
</comment>
<evidence type="ECO:0000256" key="7">
    <source>
        <dbReference type="ARBA" id="ARBA00022605"/>
    </source>
</evidence>
<keyword evidence="8 14" id="KW-0791">Threonine biosynthesis</keyword>
<evidence type="ECO:0000259" key="17">
    <source>
        <dbReference type="Pfam" id="PF00742"/>
    </source>
</evidence>
<accession>A0A9Q8T829</accession>
<evidence type="ECO:0000256" key="2">
    <source>
        <dbReference type="ARBA" id="ARBA00005056"/>
    </source>
</evidence>
<dbReference type="EMBL" id="CP019481">
    <property type="protein sequence ID" value="UQC90973.1"/>
    <property type="molecule type" value="Genomic_DNA"/>
</dbReference>
<evidence type="ECO:0000256" key="10">
    <source>
        <dbReference type="ARBA" id="ARBA00023002"/>
    </source>
</evidence>
<dbReference type="GO" id="GO:0050661">
    <property type="term" value="F:NADP binding"/>
    <property type="evidence" value="ECO:0007669"/>
    <property type="project" value="InterPro"/>
</dbReference>
<dbReference type="InterPro" id="IPR019811">
    <property type="entry name" value="HDH_CS"/>
</dbReference>
<evidence type="ECO:0000256" key="1">
    <source>
        <dbReference type="ARBA" id="ARBA00001920"/>
    </source>
</evidence>
<comment type="similarity">
    <text evidence="4 15">Belongs to the homoserine dehydrogenase family.</text>
</comment>
<dbReference type="AlphaFoldDB" id="A0A9Q8T829"/>
<comment type="function">
    <text evidence="13">Catalyzes the conversion of L-aspartate-beta-semialdehyde (L-Asa) to L-homoserine (L-Hse), the third step in the biosynthesis of amino acids that derive from aspartate (the aspartate family of amino acids), including methioinine and threonine, the latter of which is a precursor to isoleucine; production of homoserine leads to a branch-point in the pathway as it can either be O-phosphorylated for processing to threonine, or O-acylated for processing to methionine.</text>
</comment>
<evidence type="ECO:0000256" key="11">
    <source>
        <dbReference type="ARBA" id="ARBA00023167"/>
    </source>
</evidence>